<sequence>MLAQFCAVKANHPHRQRCQLALMEVRRARCPPTIEARLDGNAQQGPSPHTINCPSSAVTAPLNAL</sequence>
<protein>
    <submittedName>
        <fullName evidence="2">Uncharacterized protein</fullName>
    </submittedName>
</protein>
<dbReference type="EMBL" id="STFG01000030">
    <property type="protein sequence ID" value="THT96446.1"/>
    <property type="molecule type" value="Genomic_DNA"/>
</dbReference>
<keyword evidence="3" id="KW-1185">Reference proteome</keyword>
<reference evidence="2 3" key="1">
    <citation type="journal article" date="2015" name="Antonie Van Leeuwenhoek">
        <title>Lampropedia puyangensis sp. nov., isolated from symptomatic bark of Populus ? euramericana canker and emended description of Lampropedia hyalina (Ehrenberg 1832) Lee et al. 2004.</title>
        <authorList>
            <person name="Li Y."/>
            <person name="Wang T."/>
            <person name="Piao C.G."/>
            <person name="Wang L.F."/>
            <person name="Tian G.Z."/>
            <person name="Zhu T.H."/>
            <person name="Guo M.W."/>
        </authorList>
    </citation>
    <scope>NUCLEOTIDE SEQUENCE [LARGE SCALE GENOMIC DNA]</scope>
    <source>
        <strain evidence="2 3">2-bin</strain>
    </source>
</reference>
<dbReference type="AlphaFoldDB" id="A0A4S8EQ56"/>
<feature type="compositionally biased region" description="Polar residues" evidence="1">
    <location>
        <begin position="41"/>
        <end position="58"/>
    </location>
</feature>
<name>A0A4S8EQ56_9BURK</name>
<proteinExistence type="predicted"/>
<organism evidence="2 3">
    <name type="scientific">Lampropedia puyangensis</name>
    <dbReference type="NCBI Taxonomy" id="1330072"/>
    <lineage>
        <taxon>Bacteria</taxon>
        <taxon>Pseudomonadati</taxon>
        <taxon>Pseudomonadota</taxon>
        <taxon>Betaproteobacteria</taxon>
        <taxon>Burkholderiales</taxon>
        <taxon>Comamonadaceae</taxon>
        <taxon>Lampropedia</taxon>
    </lineage>
</organism>
<accession>A0A4S8EQ56</accession>
<evidence type="ECO:0000313" key="3">
    <source>
        <dbReference type="Proteomes" id="UP000308917"/>
    </source>
</evidence>
<dbReference type="Proteomes" id="UP000308917">
    <property type="component" value="Unassembled WGS sequence"/>
</dbReference>
<dbReference type="RefSeq" id="WP_136574829.1">
    <property type="nucleotide sequence ID" value="NZ_STFG01000030.1"/>
</dbReference>
<feature type="region of interest" description="Disordered" evidence="1">
    <location>
        <begin position="37"/>
        <end position="65"/>
    </location>
</feature>
<comment type="caution">
    <text evidence="2">The sequence shown here is derived from an EMBL/GenBank/DDBJ whole genome shotgun (WGS) entry which is preliminary data.</text>
</comment>
<evidence type="ECO:0000256" key="1">
    <source>
        <dbReference type="SAM" id="MobiDB-lite"/>
    </source>
</evidence>
<gene>
    <name evidence="2" type="ORF">E9531_16270</name>
</gene>
<evidence type="ECO:0000313" key="2">
    <source>
        <dbReference type="EMBL" id="THT96446.1"/>
    </source>
</evidence>